<comment type="catalytic activity">
    <reaction evidence="10">
        <text>adenosine + phosphate = alpha-D-ribose 1-phosphate + adenine</text>
        <dbReference type="Rhea" id="RHEA:27642"/>
        <dbReference type="ChEBI" id="CHEBI:16335"/>
        <dbReference type="ChEBI" id="CHEBI:16708"/>
        <dbReference type="ChEBI" id="CHEBI:43474"/>
        <dbReference type="ChEBI" id="CHEBI:57720"/>
        <dbReference type="EC" id="2.4.2.1"/>
    </reaction>
    <physiologicalReaction direction="left-to-right" evidence="10">
        <dbReference type="Rhea" id="RHEA:27643"/>
    </physiologicalReaction>
</comment>
<evidence type="ECO:0000256" key="8">
    <source>
        <dbReference type="ARBA" id="ARBA00023008"/>
    </source>
</evidence>
<evidence type="ECO:0000256" key="10">
    <source>
        <dbReference type="ARBA" id="ARBA00048968"/>
    </source>
</evidence>
<comment type="catalytic activity">
    <reaction evidence="9">
        <text>adenosine + H2O + H(+) = inosine + NH4(+)</text>
        <dbReference type="Rhea" id="RHEA:24408"/>
        <dbReference type="ChEBI" id="CHEBI:15377"/>
        <dbReference type="ChEBI" id="CHEBI:15378"/>
        <dbReference type="ChEBI" id="CHEBI:16335"/>
        <dbReference type="ChEBI" id="CHEBI:17596"/>
        <dbReference type="ChEBI" id="CHEBI:28938"/>
        <dbReference type="EC" id="3.5.4.4"/>
    </reaction>
    <physiologicalReaction direction="left-to-right" evidence="9">
        <dbReference type="Rhea" id="RHEA:24409"/>
    </physiologicalReaction>
</comment>
<organism evidence="13 14">
    <name type="scientific">Dermabacter jinjuensis</name>
    <dbReference type="NCBI Taxonomy" id="1667168"/>
    <lineage>
        <taxon>Bacteria</taxon>
        <taxon>Bacillati</taxon>
        <taxon>Actinomycetota</taxon>
        <taxon>Actinomycetes</taxon>
        <taxon>Micrococcales</taxon>
        <taxon>Dermabacteraceae</taxon>
        <taxon>Dermabacter</taxon>
    </lineage>
</organism>
<dbReference type="InterPro" id="IPR003730">
    <property type="entry name" value="Cu_polyphenol_OxRdtase"/>
</dbReference>
<evidence type="ECO:0000256" key="11">
    <source>
        <dbReference type="ARBA" id="ARBA00049893"/>
    </source>
</evidence>
<dbReference type="InterPro" id="IPR011324">
    <property type="entry name" value="Cytotoxic_necrot_fac-like_cat"/>
</dbReference>
<evidence type="ECO:0000256" key="4">
    <source>
        <dbReference type="ARBA" id="ARBA00022679"/>
    </source>
</evidence>
<evidence type="ECO:0000313" key="14">
    <source>
        <dbReference type="Proteomes" id="UP000815698"/>
    </source>
</evidence>
<sequence>MSSEPCARAFDLSGARALFTGVAEGNLALHVGDDPNRVRARREVLERELGVPLVFVEQVHSADVAIVRSERDVRDMRERAHVADALVTDRSDVALAIMVADCVPVLLADEQRGVIAAAHAGRRGLLGGVLGASVEAMVGLGARPANIRALIGPSVCGRCYEVPEPMFRESVETQPALASRTSWNTPALDLPAGAVAALRDAGLAAEGIEVLERCTLESEELFSYRRDPRTGRFAGVITRSPRAV</sequence>
<proteinExistence type="inferred from homology"/>
<dbReference type="NCBIfam" id="TIGR00726">
    <property type="entry name" value="peptidoglycan editing factor PgeF"/>
    <property type="match status" value="1"/>
</dbReference>
<dbReference type="InterPro" id="IPR038371">
    <property type="entry name" value="Cu_polyphenol_OxRdtase_sf"/>
</dbReference>
<reference evidence="13 14" key="1">
    <citation type="journal article" date="2016" name="Int. J. Syst. Evol. Microbiol.">
        <title>Dermabacter jinjuensis sp. nov., a novel species of the genus Dermabacter isolated from a clinical specimen.</title>
        <authorList>
            <person name="Park Y.K."/>
            <person name="Lee K.M."/>
            <person name="Lee W.K."/>
            <person name="Cho M.J."/>
            <person name="Lee H.S."/>
            <person name="Cho Y.G."/>
            <person name="Lee Y.C."/>
            <person name="Lee W.K."/>
            <person name="Seong W.K."/>
            <person name="Hwang K.J."/>
        </authorList>
    </citation>
    <scope>NUCLEOTIDE SEQUENCE [LARGE SCALE GENOMIC DNA]</scope>
    <source>
        <strain evidence="13 14">32T</strain>
    </source>
</reference>
<dbReference type="RefSeq" id="WP_096882655.1">
    <property type="nucleotide sequence ID" value="NZ_CP023482.1"/>
</dbReference>
<keyword evidence="7" id="KW-0862">Zinc</keyword>
<keyword evidence="5" id="KW-0479">Metal-binding</keyword>
<dbReference type="Gene3D" id="3.60.140.10">
    <property type="entry name" value="CNF1/YfiH-like putative cysteine hydrolases"/>
    <property type="match status" value="1"/>
</dbReference>
<dbReference type="Proteomes" id="UP000815698">
    <property type="component" value="Chromosome"/>
</dbReference>
<keyword evidence="8" id="KW-0186">Copper</keyword>
<evidence type="ECO:0000256" key="1">
    <source>
        <dbReference type="ARBA" id="ARBA00000553"/>
    </source>
</evidence>
<comment type="catalytic activity">
    <reaction evidence="11">
        <text>S-methyl-5'-thioadenosine + phosphate = 5-(methylsulfanyl)-alpha-D-ribose 1-phosphate + adenine</text>
        <dbReference type="Rhea" id="RHEA:11852"/>
        <dbReference type="ChEBI" id="CHEBI:16708"/>
        <dbReference type="ChEBI" id="CHEBI:17509"/>
        <dbReference type="ChEBI" id="CHEBI:43474"/>
        <dbReference type="ChEBI" id="CHEBI:58533"/>
        <dbReference type="EC" id="2.4.2.28"/>
    </reaction>
    <physiologicalReaction direction="left-to-right" evidence="11">
        <dbReference type="Rhea" id="RHEA:11853"/>
    </physiologicalReaction>
</comment>
<dbReference type="Pfam" id="PF02578">
    <property type="entry name" value="Cu-oxidase_4"/>
    <property type="match status" value="1"/>
</dbReference>
<dbReference type="PANTHER" id="PTHR30616">
    <property type="entry name" value="UNCHARACTERIZED PROTEIN YFIH"/>
    <property type="match status" value="1"/>
</dbReference>
<dbReference type="SUPFAM" id="SSF64438">
    <property type="entry name" value="CNF1/YfiH-like putative cysteine hydrolases"/>
    <property type="match status" value="1"/>
</dbReference>
<evidence type="ECO:0000256" key="12">
    <source>
        <dbReference type="RuleBase" id="RU361274"/>
    </source>
</evidence>
<evidence type="ECO:0000256" key="3">
    <source>
        <dbReference type="ARBA" id="ARBA00007353"/>
    </source>
</evidence>
<gene>
    <name evidence="13" type="ORF">COP05_03105</name>
</gene>
<evidence type="ECO:0000256" key="5">
    <source>
        <dbReference type="ARBA" id="ARBA00022723"/>
    </source>
</evidence>
<keyword evidence="14" id="KW-1185">Reference proteome</keyword>
<evidence type="ECO:0000256" key="9">
    <source>
        <dbReference type="ARBA" id="ARBA00047989"/>
    </source>
</evidence>
<name>A0ABN5DP39_9MICO</name>
<comment type="function">
    <text evidence="2">Purine nucleoside enzyme that catalyzes the phosphorolysis of adenosine and inosine nucleosides, yielding D-ribose 1-phosphate and the respective free bases, adenine and hypoxanthine. Also catalyzes the phosphorolysis of S-methyl-5'-thioadenosine into adenine and S-methyl-5-thio-alpha-D-ribose 1-phosphate. Also has adenosine deaminase activity.</text>
</comment>
<keyword evidence="6" id="KW-0378">Hydrolase</keyword>
<comment type="similarity">
    <text evidence="3 12">Belongs to the purine nucleoside phosphorylase YfiH/LACC1 family.</text>
</comment>
<comment type="catalytic activity">
    <reaction evidence="1">
        <text>inosine + phosphate = alpha-D-ribose 1-phosphate + hypoxanthine</text>
        <dbReference type="Rhea" id="RHEA:27646"/>
        <dbReference type="ChEBI" id="CHEBI:17368"/>
        <dbReference type="ChEBI" id="CHEBI:17596"/>
        <dbReference type="ChEBI" id="CHEBI:43474"/>
        <dbReference type="ChEBI" id="CHEBI:57720"/>
        <dbReference type="EC" id="2.4.2.1"/>
    </reaction>
    <physiologicalReaction direction="left-to-right" evidence="1">
        <dbReference type="Rhea" id="RHEA:27647"/>
    </physiologicalReaction>
</comment>
<dbReference type="PANTHER" id="PTHR30616:SF2">
    <property type="entry name" value="PURINE NUCLEOSIDE PHOSPHORYLASE LACC1"/>
    <property type="match status" value="1"/>
</dbReference>
<accession>A0ABN5DP39</accession>
<evidence type="ECO:0000313" key="13">
    <source>
        <dbReference type="EMBL" id="ATH96194.1"/>
    </source>
</evidence>
<dbReference type="EMBL" id="CP023482">
    <property type="protein sequence ID" value="ATH96194.1"/>
    <property type="molecule type" value="Genomic_DNA"/>
</dbReference>
<evidence type="ECO:0000256" key="2">
    <source>
        <dbReference type="ARBA" id="ARBA00003215"/>
    </source>
</evidence>
<dbReference type="CDD" id="cd16833">
    <property type="entry name" value="YfiH"/>
    <property type="match status" value="1"/>
</dbReference>
<evidence type="ECO:0000256" key="7">
    <source>
        <dbReference type="ARBA" id="ARBA00022833"/>
    </source>
</evidence>
<protein>
    <recommendedName>
        <fullName evidence="12">Purine nucleoside phosphorylase</fullName>
    </recommendedName>
</protein>
<keyword evidence="4" id="KW-0808">Transferase</keyword>
<evidence type="ECO:0000256" key="6">
    <source>
        <dbReference type="ARBA" id="ARBA00022801"/>
    </source>
</evidence>